<accession>A0A6G5QP95</accession>
<proteinExistence type="inferred from homology"/>
<dbReference type="InterPro" id="IPR019724">
    <property type="entry name" value="UPF0763"/>
</dbReference>
<protein>
    <recommendedName>
        <fullName evidence="1">UPF0763 protein CRECT_1829</fullName>
    </recommendedName>
</protein>
<reference evidence="2 3" key="1">
    <citation type="submission" date="2016-07" db="EMBL/GenBank/DDBJ databases">
        <title>Comparative genomics of the Campylobacter concisus group.</title>
        <authorList>
            <person name="Miller W.G."/>
            <person name="Yee E."/>
            <person name="Chapman M.H."/>
            <person name="Huynh S."/>
            <person name="Bono J.L."/>
            <person name="On S.L.W."/>
            <person name="StLeger J."/>
            <person name="Foster G."/>
            <person name="Parker C.T."/>
        </authorList>
    </citation>
    <scope>NUCLEOTIDE SEQUENCE [LARGE SCALE GENOMIC DNA]</scope>
    <source>
        <strain evidence="2 3">ATCC 33238</strain>
    </source>
</reference>
<dbReference type="RefSeq" id="WP_004318434.1">
    <property type="nucleotide sequence ID" value="NZ_CAJPTG010000001.1"/>
</dbReference>
<dbReference type="EMBL" id="CP012543">
    <property type="protein sequence ID" value="QCD47449.1"/>
    <property type="molecule type" value="Genomic_DNA"/>
</dbReference>
<dbReference type="Pfam" id="PF10788">
    <property type="entry name" value="DUF2603"/>
    <property type="match status" value="1"/>
</dbReference>
<evidence type="ECO:0000256" key="1">
    <source>
        <dbReference type="HAMAP-Rule" id="MF_02110"/>
    </source>
</evidence>
<dbReference type="KEGG" id="crx:CRECT_1829"/>
<evidence type="ECO:0000313" key="3">
    <source>
        <dbReference type="Proteomes" id="UP000502377"/>
    </source>
</evidence>
<name>A0A6G5QP95_CAMRE</name>
<dbReference type="AlphaFoldDB" id="A0A6G5QP95"/>
<dbReference type="Proteomes" id="UP000502377">
    <property type="component" value="Chromosome"/>
</dbReference>
<evidence type="ECO:0000313" key="2">
    <source>
        <dbReference type="EMBL" id="QCD47449.1"/>
    </source>
</evidence>
<dbReference type="HAMAP" id="MF_02110">
    <property type="entry name" value="UPF0763"/>
    <property type="match status" value="1"/>
</dbReference>
<comment type="similarity">
    <text evidence="1">Belongs to the UPF0763 family.</text>
</comment>
<sequence length="163" mass="18872">MKEKNLQKTYEKIDEISGELGIKEGEKTIFEIVPTSDPNQMSLSLKSGSWDGVEPWFGIDENQNLHTMVSLKSLSQLIEAYRNVQKENFELRLEKTIWQNVPIDFADVWVVAMDEIRKIAAKNKNKKSIDVNLEKLVKGIKKQYPNLFVDMQNLMKNARNKTL</sequence>
<organism evidence="2 3">
    <name type="scientific">Campylobacter rectus</name>
    <name type="common">Wolinella recta</name>
    <dbReference type="NCBI Taxonomy" id="203"/>
    <lineage>
        <taxon>Bacteria</taxon>
        <taxon>Pseudomonadati</taxon>
        <taxon>Campylobacterota</taxon>
        <taxon>Epsilonproteobacteria</taxon>
        <taxon>Campylobacterales</taxon>
        <taxon>Campylobacteraceae</taxon>
        <taxon>Campylobacter</taxon>
    </lineage>
</organism>
<gene>
    <name evidence="2" type="ORF">CRECT_1829</name>
</gene>